<dbReference type="AlphaFoldDB" id="A0A392NM64"/>
<evidence type="ECO:0000313" key="1">
    <source>
        <dbReference type="EMBL" id="MCI00186.1"/>
    </source>
</evidence>
<accession>A0A392NM64</accession>
<dbReference type="PANTHER" id="PTHR35317">
    <property type="entry name" value="OS04G0629600 PROTEIN"/>
    <property type="match status" value="1"/>
</dbReference>
<keyword evidence="2" id="KW-1185">Reference proteome</keyword>
<gene>
    <name evidence="1" type="ORF">A2U01_0021203</name>
</gene>
<sequence length="312" mass="36106">EVISGSMDMEGGFVSRSPLLDGTNYDYWKTRMMAFLKSMDSQTWKAIIKGWEHPVWRGTTELKPEENWSKKEDELALGNFKALNALFNGVDRNMFRLIKKCIVAKDAWEILKTTHEGTSKVKMSRLQLLTTKVENFRMKEDECIHDFHMNVLDFANSFDSLGEKIAEEKLVRKILRSLPKRFDMKVIAIEEAQDIPSMKVEELIGSLLTFELAINERSEKKNKSITFNSNTDDNEIQCDMETNERISNDIIDLGKQFNKVLEMMDRKTRTKEKPNQGKYEPGEETVKHVAAFIGRCESDEDSCDEDVSYEEL</sequence>
<feature type="non-terminal residue" evidence="1">
    <location>
        <position position="312"/>
    </location>
</feature>
<dbReference type="PANTHER" id="PTHR35317:SF23">
    <property type="entry name" value="OS04G0629600 PROTEIN"/>
    <property type="match status" value="1"/>
</dbReference>
<comment type="caution">
    <text evidence="1">The sequence shown here is derived from an EMBL/GenBank/DDBJ whole genome shotgun (WGS) entry which is preliminary data.</text>
</comment>
<reference evidence="1 2" key="1">
    <citation type="journal article" date="2018" name="Front. Plant Sci.">
        <title>Red Clover (Trifolium pratense) and Zigzag Clover (T. medium) - A Picture of Genomic Similarities and Differences.</title>
        <authorList>
            <person name="Dluhosova J."/>
            <person name="Istvanek J."/>
            <person name="Nedelnik J."/>
            <person name="Repkova J."/>
        </authorList>
    </citation>
    <scope>NUCLEOTIDE SEQUENCE [LARGE SCALE GENOMIC DNA]</scope>
    <source>
        <strain evidence="2">cv. 10/8</strain>
        <tissue evidence="1">Leaf</tissue>
    </source>
</reference>
<dbReference type="Proteomes" id="UP000265520">
    <property type="component" value="Unassembled WGS sequence"/>
</dbReference>
<organism evidence="1 2">
    <name type="scientific">Trifolium medium</name>
    <dbReference type="NCBI Taxonomy" id="97028"/>
    <lineage>
        <taxon>Eukaryota</taxon>
        <taxon>Viridiplantae</taxon>
        <taxon>Streptophyta</taxon>
        <taxon>Embryophyta</taxon>
        <taxon>Tracheophyta</taxon>
        <taxon>Spermatophyta</taxon>
        <taxon>Magnoliopsida</taxon>
        <taxon>eudicotyledons</taxon>
        <taxon>Gunneridae</taxon>
        <taxon>Pentapetalae</taxon>
        <taxon>rosids</taxon>
        <taxon>fabids</taxon>
        <taxon>Fabales</taxon>
        <taxon>Fabaceae</taxon>
        <taxon>Papilionoideae</taxon>
        <taxon>50 kb inversion clade</taxon>
        <taxon>NPAAA clade</taxon>
        <taxon>Hologalegina</taxon>
        <taxon>IRL clade</taxon>
        <taxon>Trifolieae</taxon>
        <taxon>Trifolium</taxon>
    </lineage>
</organism>
<proteinExistence type="predicted"/>
<dbReference type="EMBL" id="LXQA010042461">
    <property type="protein sequence ID" value="MCI00186.1"/>
    <property type="molecule type" value="Genomic_DNA"/>
</dbReference>
<evidence type="ECO:0000313" key="2">
    <source>
        <dbReference type="Proteomes" id="UP000265520"/>
    </source>
</evidence>
<feature type="non-terminal residue" evidence="1">
    <location>
        <position position="1"/>
    </location>
</feature>
<protein>
    <submittedName>
        <fullName evidence="1">Gag-pol polyprotein</fullName>
    </submittedName>
</protein>
<name>A0A392NM64_9FABA</name>
<dbReference type="Pfam" id="PF14223">
    <property type="entry name" value="Retrotran_gag_2"/>
    <property type="match status" value="1"/>
</dbReference>